<reference evidence="6" key="1">
    <citation type="submission" date="2022-10" db="EMBL/GenBank/DDBJ databases">
        <title>Novel sulphate-reducing endosymbionts in the free-living metamonad Anaeramoeba.</title>
        <authorList>
            <person name="Jerlstrom-Hultqvist J."/>
            <person name="Cepicka I."/>
            <person name="Gallot-Lavallee L."/>
            <person name="Salas-Leiva D."/>
            <person name="Curtis B.A."/>
            <person name="Zahonova K."/>
            <person name="Pipaliya S."/>
            <person name="Dacks J."/>
            <person name="Roger A.J."/>
        </authorList>
    </citation>
    <scope>NUCLEOTIDE SEQUENCE</scope>
    <source>
        <strain evidence="6">BMAN</strain>
    </source>
</reference>
<dbReference type="CDD" id="cd18186">
    <property type="entry name" value="BTB_POZ_ZBTB_KLHL-like"/>
    <property type="match status" value="1"/>
</dbReference>
<keyword evidence="4" id="KW-0175">Coiled coil</keyword>
<evidence type="ECO:0000256" key="4">
    <source>
        <dbReference type="SAM" id="Coils"/>
    </source>
</evidence>
<feature type="coiled-coil region" evidence="4">
    <location>
        <begin position="22"/>
        <end position="58"/>
    </location>
</feature>
<feature type="repeat" description="ANK" evidence="3">
    <location>
        <begin position="113"/>
        <end position="145"/>
    </location>
</feature>
<dbReference type="PROSITE" id="PS50088">
    <property type="entry name" value="ANK_REPEAT"/>
    <property type="match status" value="4"/>
</dbReference>
<dbReference type="InterPro" id="IPR036770">
    <property type="entry name" value="Ankyrin_rpt-contain_sf"/>
</dbReference>
<feature type="repeat" description="ANK" evidence="3">
    <location>
        <begin position="208"/>
        <end position="241"/>
    </location>
</feature>
<dbReference type="InterPro" id="IPR002110">
    <property type="entry name" value="Ankyrin_rpt"/>
</dbReference>
<dbReference type="PROSITE" id="PS50297">
    <property type="entry name" value="ANK_REP_REGION"/>
    <property type="match status" value="4"/>
</dbReference>
<dbReference type="Proteomes" id="UP001149090">
    <property type="component" value="Unassembled WGS sequence"/>
</dbReference>
<feature type="repeat" description="ANK" evidence="3">
    <location>
        <begin position="144"/>
        <end position="177"/>
    </location>
</feature>
<dbReference type="SUPFAM" id="SSF48403">
    <property type="entry name" value="Ankyrin repeat"/>
    <property type="match status" value="1"/>
</dbReference>
<dbReference type="PANTHER" id="PTHR24126">
    <property type="entry name" value="ANKYRIN REPEAT, PH AND SEC7 DOMAIN CONTAINING PROTEIN SECG-RELATED"/>
    <property type="match status" value="1"/>
</dbReference>
<dbReference type="SMART" id="SM00225">
    <property type="entry name" value="BTB"/>
    <property type="match status" value="1"/>
</dbReference>
<keyword evidence="2 3" id="KW-0040">ANK repeat</keyword>
<evidence type="ECO:0000256" key="1">
    <source>
        <dbReference type="ARBA" id="ARBA00022737"/>
    </source>
</evidence>
<dbReference type="SUPFAM" id="SSF54695">
    <property type="entry name" value="POZ domain"/>
    <property type="match status" value="2"/>
</dbReference>
<evidence type="ECO:0000256" key="2">
    <source>
        <dbReference type="ARBA" id="ARBA00023043"/>
    </source>
</evidence>
<name>A0A9Q0R5W0_ANAIG</name>
<dbReference type="InterPro" id="IPR011333">
    <property type="entry name" value="SKP1/BTB/POZ_sf"/>
</dbReference>
<feature type="repeat" description="ANK" evidence="3">
    <location>
        <begin position="176"/>
        <end position="209"/>
    </location>
</feature>
<dbReference type="Gene3D" id="3.30.710.10">
    <property type="entry name" value="Potassium Channel Kv1.1, Chain A"/>
    <property type="match status" value="2"/>
</dbReference>
<dbReference type="Pfam" id="PF00651">
    <property type="entry name" value="BTB"/>
    <property type="match status" value="2"/>
</dbReference>
<protein>
    <submittedName>
        <fullName evidence="6">Cyclin-dependent kinase inhibitor 2c-related</fullName>
    </submittedName>
</protein>
<comment type="caution">
    <text evidence="6">The sequence shown here is derived from an EMBL/GenBank/DDBJ whole genome shotgun (WGS) entry which is preliminary data.</text>
</comment>
<dbReference type="Pfam" id="PF12796">
    <property type="entry name" value="Ank_2"/>
    <property type="match status" value="1"/>
</dbReference>
<dbReference type="Pfam" id="PF00023">
    <property type="entry name" value="Ank"/>
    <property type="match status" value="1"/>
</dbReference>
<dbReference type="OrthoDB" id="5948335at2759"/>
<dbReference type="Gene3D" id="1.25.40.20">
    <property type="entry name" value="Ankyrin repeat-containing domain"/>
    <property type="match status" value="2"/>
</dbReference>
<sequence length="516" mass="60806">MIQTDLNPKKRKLSIIKENLQIFQQEQQKEFFQNKIQKIENENENENENELIKTTEKEKLEIIKMIEKIFKFSFFIFHFLKMIENPLLKLIKENASLEEIEQAITEKNINEYKYSSPIHFACEKKKIDVVKLLLKYGADINLKTNFYPIHLACKSKPSPKIVKILIEAGADINCQSGYTPLHVACGVKTYPKFIKFLIQCGANVNQVSGITPLHLACKFSNSSIAKRVLLENGADVESTNCFYLVLYGADISRQNGWEPKDTRHPEIRKFFDSLFSFSNDFEVFFERKEFTDLEITCQDRKTIPVHKLILKHRLGEENLDQKIKLFQKLKFEEAKNVLKFIYSGKKEFEENEFIKTFFSEIGIEDIEAKSGRKGLIKDYMKLYKDEKTKDFQIKIDEDHKIEVHKIILIARSSLFRGMFLSVQSNENYVQDFSQKSPRAFDQIIQFFYTDSIDSKISDDIYDELLDVEHYFLLNTNSYFVYELERISKDIYFKLGEPEQTNQKEEEKTNQKNKFKI</sequence>
<feature type="domain" description="BTB" evidence="5">
    <location>
        <begin position="389"/>
        <end position="456"/>
    </location>
</feature>
<evidence type="ECO:0000313" key="6">
    <source>
        <dbReference type="EMBL" id="KAJ5068472.1"/>
    </source>
</evidence>
<dbReference type="PROSITE" id="PS50097">
    <property type="entry name" value="BTB"/>
    <property type="match status" value="1"/>
</dbReference>
<evidence type="ECO:0000256" key="3">
    <source>
        <dbReference type="PROSITE-ProRule" id="PRU00023"/>
    </source>
</evidence>
<dbReference type="InterPro" id="IPR000210">
    <property type="entry name" value="BTB/POZ_dom"/>
</dbReference>
<dbReference type="EMBL" id="JAPDFW010000114">
    <property type="protein sequence ID" value="KAJ5068472.1"/>
    <property type="molecule type" value="Genomic_DNA"/>
</dbReference>
<keyword evidence="7" id="KW-1185">Reference proteome</keyword>
<proteinExistence type="predicted"/>
<evidence type="ECO:0000313" key="7">
    <source>
        <dbReference type="Proteomes" id="UP001149090"/>
    </source>
</evidence>
<dbReference type="AlphaFoldDB" id="A0A9Q0R5W0"/>
<evidence type="ECO:0000259" key="5">
    <source>
        <dbReference type="PROSITE" id="PS50097"/>
    </source>
</evidence>
<keyword evidence="1" id="KW-0677">Repeat</keyword>
<gene>
    <name evidence="6" type="ORF">M0811_02405</name>
</gene>
<dbReference type="SMART" id="SM00248">
    <property type="entry name" value="ANK"/>
    <property type="match status" value="4"/>
</dbReference>
<accession>A0A9Q0R5W0</accession>
<organism evidence="6 7">
    <name type="scientific">Anaeramoeba ignava</name>
    <name type="common">Anaerobic marine amoeba</name>
    <dbReference type="NCBI Taxonomy" id="1746090"/>
    <lineage>
        <taxon>Eukaryota</taxon>
        <taxon>Metamonada</taxon>
        <taxon>Anaeramoebidae</taxon>
        <taxon>Anaeramoeba</taxon>
    </lineage>
</organism>